<protein>
    <recommendedName>
        <fullName evidence="2">DUF6534 domain-containing protein</fullName>
    </recommendedName>
</protein>
<feature type="transmembrane region" description="Helical" evidence="1">
    <location>
        <begin position="175"/>
        <end position="193"/>
    </location>
</feature>
<dbReference type="PANTHER" id="PTHR40465">
    <property type="entry name" value="CHROMOSOME 1, WHOLE GENOME SHOTGUN SEQUENCE"/>
    <property type="match status" value="1"/>
</dbReference>
<dbReference type="AlphaFoldDB" id="A0A371CPX7"/>
<gene>
    <name evidence="3" type="ORF">OH76DRAFT_1411211</name>
</gene>
<proteinExistence type="predicted"/>
<keyword evidence="4" id="KW-1185">Reference proteome</keyword>
<feature type="transmembrane region" description="Helical" evidence="1">
    <location>
        <begin position="98"/>
        <end position="116"/>
    </location>
</feature>
<feature type="transmembrane region" description="Helical" evidence="1">
    <location>
        <begin position="20"/>
        <end position="42"/>
    </location>
</feature>
<reference evidence="3 4" key="1">
    <citation type="journal article" date="2018" name="Biotechnol. Biofuels">
        <title>Integrative visual omics of the white-rot fungus Polyporus brumalis exposes the biotechnological potential of its oxidative enzymes for delignifying raw plant biomass.</title>
        <authorList>
            <person name="Miyauchi S."/>
            <person name="Rancon A."/>
            <person name="Drula E."/>
            <person name="Hage H."/>
            <person name="Chaduli D."/>
            <person name="Favel A."/>
            <person name="Grisel S."/>
            <person name="Henrissat B."/>
            <person name="Herpoel-Gimbert I."/>
            <person name="Ruiz-Duenas F.J."/>
            <person name="Chevret D."/>
            <person name="Hainaut M."/>
            <person name="Lin J."/>
            <person name="Wang M."/>
            <person name="Pangilinan J."/>
            <person name="Lipzen A."/>
            <person name="Lesage-Meessen L."/>
            <person name="Navarro D."/>
            <person name="Riley R."/>
            <person name="Grigoriev I.V."/>
            <person name="Zhou S."/>
            <person name="Raouche S."/>
            <person name="Rosso M.N."/>
        </authorList>
    </citation>
    <scope>NUCLEOTIDE SEQUENCE [LARGE SCALE GENOMIC DNA]</scope>
    <source>
        <strain evidence="3 4">BRFM 1820</strain>
    </source>
</reference>
<dbReference type="PANTHER" id="PTHR40465:SF1">
    <property type="entry name" value="DUF6534 DOMAIN-CONTAINING PROTEIN"/>
    <property type="match status" value="1"/>
</dbReference>
<dbReference type="Proteomes" id="UP000256964">
    <property type="component" value="Unassembled WGS sequence"/>
</dbReference>
<dbReference type="STRING" id="139420.A0A371CPX7"/>
<evidence type="ECO:0000313" key="4">
    <source>
        <dbReference type="Proteomes" id="UP000256964"/>
    </source>
</evidence>
<evidence type="ECO:0000256" key="1">
    <source>
        <dbReference type="SAM" id="Phobius"/>
    </source>
</evidence>
<keyword evidence="1" id="KW-0812">Transmembrane</keyword>
<evidence type="ECO:0000313" key="3">
    <source>
        <dbReference type="EMBL" id="RDX42349.1"/>
    </source>
</evidence>
<feature type="transmembrane region" description="Helical" evidence="1">
    <location>
        <begin position="242"/>
        <end position="260"/>
    </location>
</feature>
<dbReference type="Pfam" id="PF20152">
    <property type="entry name" value="DUF6534"/>
    <property type="match status" value="1"/>
</dbReference>
<feature type="transmembrane region" description="Helical" evidence="1">
    <location>
        <begin position="128"/>
        <end position="155"/>
    </location>
</feature>
<sequence length="343" mass="37525">MNVARTGILAPSENPAEGVMGGLLITIFVASILYGMTTLQTFIYSQKYTKDGTFLRLLVGVVWVFETLHTAFCIQFIYGYLITGFGDILNFIRVDWGVGIAVICSVVVGVCVQGYYTWRVWIVSGKSILWTSIIAIFALARVGFGIGSAALSYMYPDWIKLRRYGPALTTVSGGLGSAALVDLLVATTLTYFLKRDRNYGPHNRQSETMINRILLYTVNTGALTGAASLACVILFALKKDSLIFLGFFAIETKLYANSFLGSLNARSHLRNAGSHNGRLQSSRTRPGIQFSIPTTQGHSQGPVIEITRHTVTHDDHGEISYLPGEGSEVDLKVLKGGELPRYS</sequence>
<name>A0A371CPX7_9APHY</name>
<dbReference type="OrthoDB" id="3270417at2759"/>
<feature type="transmembrane region" description="Helical" evidence="1">
    <location>
        <begin position="54"/>
        <end position="78"/>
    </location>
</feature>
<organism evidence="3 4">
    <name type="scientific">Lentinus brumalis</name>
    <dbReference type="NCBI Taxonomy" id="2498619"/>
    <lineage>
        <taxon>Eukaryota</taxon>
        <taxon>Fungi</taxon>
        <taxon>Dikarya</taxon>
        <taxon>Basidiomycota</taxon>
        <taxon>Agaricomycotina</taxon>
        <taxon>Agaricomycetes</taxon>
        <taxon>Polyporales</taxon>
        <taxon>Polyporaceae</taxon>
        <taxon>Lentinus</taxon>
    </lineage>
</organism>
<accession>A0A371CPX7</accession>
<evidence type="ECO:0000259" key="2">
    <source>
        <dbReference type="Pfam" id="PF20152"/>
    </source>
</evidence>
<feature type="transmembrane region" description="Helical" evidence="1">
    <location>
        <begin position="213"/>
        <end position="236"/>
    </location>
</feature>
<dbReference type="InterPro" id="IPR045339">
    <property type="entry name" value="DUF6534"/>
</dbReference>
<keyword evidence="1" id="KW-1133">Transmembrane helix</keyword>
<feature type="domain" description="DUF6534" evidence="2">
    <location>
        <begin position="178"/>
        <end position="268"/>
    </location>
</feature>
<keyword evidence="1" id="KW-0472">Membrane</keyword>
<dbReference type="EMBL" id="KZ857486">
    <property type="protein sequence ID" value="RDX42349.1"/>
    <property type="molecule type" value="Genomic_DNA"/>
</dbReference>